<proteinExistence type="inferred from homology"/>
<evidence type="ECO:0000256" key="8">
    <source>
        <dbReference type="SAM" id="Phobius"/>
    </source>
</evidence>
<evidence type="ECO:0000256" key="2">
    <source>
        <dbReference type="ARBA" id="ARBA00010617"/>
    </source>
</evidence>
<evidence type="ECO:0000256" key="3">
    <source>
        <dbReference type="ARBA" id="ARBA00022723"/>
    </source>
</evidence>
<feature type="transmembrane region" description="Helical" evidence="8">
    <location>
        <begin position="31"/>
        <end position="52"/>
    </location>
</feature>
<evidence type="ECO:0000313" key="9">
    <source>
        <dbReference type="EMBL" id="KAJ8065920.1"/>
    </source>
</evidence>
<organism evidence="9 10">
    <name type="scientific">Sclerotinia nivalis</name>
    <dbReference type="NCBI Taxonomy" id="352851"/>
    <lineage>
        <taxon>Eukaryota</taxon>
        <taxon>Fungi</taxon>
        <taxon>Dikarya</taxon>
        <taxon>Ascomycota</taxon>
        <taxon>Pezizomycotina</taxon>
        <taxon>Leotiomycetes</taxon>
        <taxon>Helotiales</taxon>
        <taxon>Sclerotiniaceae</taxon>
        <taxon>Sclerotinia</taxon>
    </lineage>
</organism>
<evidence type="ECO:0000256" key="6">
    <source>
        <dbReference type="PIRSR" id="PIRSR602403-1"/>
    </source>
</evidence>
<dbReference type="EMBL" id="JAPEIS010000005">
    <property type="protein sequence ID" value="KAJ8065920.1"/>
    <property type="molecule type" value="Genomic_DNA"/>
</dbReference>
<comment type="cofactor">
    <cofactor evidence="1 6">
        <name>heme</name>
        <dbReference type="ChEBI" id="CHEBI:30413"/>
    </cofactor>
</comment>
<dbReference type="InterPro" id="IPR002403">
    <property type="entry name" value="Cyt_P450_E_grp-IV"/>
</dbReference>
<dbReference type="GO" id="GO:0016705">
    <property type="term" value="F:oxidoreductase activity, acting on paired donors, with incorporation or reduction of molecular oxygen"/>
    <property type="evidence" value="ECO:0007669"/>
    <property type="project" value="InterPro"/>
</dbReference>
<evidence type="ECO:0000313" key="10">
    <source>
        <dbReference type="Proteomes" id="UP001152300"/>
    </source>
</evidence>
<name>A0A9X0ANI5_9HELO</name>
<dbReference type="PROSITE" id="PS00086">
    <property type="entry name" value="CYTOCHROME_P450"/>
    <property type="match status" value="1"/>
</dbReference>
<evidence type="ECO:0000256" key="5">
    <source>
        <dbReference type="ARBA" id="ARBA00023026"/>
    </source>
</evidence>
<keyword evidence="7" id="KW-0560">Oxidoreductase</keyword>
<dbReference type="PRINTS" id="PR00465">
    <property type="entry name" value="EP450IV"/>
</dbReference>
<accession>A0A9X0ANI5</accession>
<reference evidence="9" key="1">
    <citation type="submission" date="2022-11" db="EMBL/GenBank/DDBJ databases">
        <title>Genome Resource of Sclerotinia nivalis Strain SnTB1, a Plant Pathogen Isolated from American Ginseng.</title>
        <authorList>
            <person name="Fan S."/>
        </authorList>
    </citation>
    <scope>NUCLEOTIDE SEQUENCE</scope>
    <source>
        <strain evidence="9">SnTB1</strain>
    </source>
</reference>
<keyword evidence="8" id="KW-0812">Transmembrane</keyword>
<dbReference type="CDD" id="cd00302">
    <property type="entry name" value="cytochrome_P450"/>
    <property type="match status" value="1"/>
</dbReference>
<evidence type="ECO:0000256" key="1">
    <source>
        <dbReference type="ARBA" id="ARBA00001971"/>
    </source>
</evidence>
<dbReference type="InterPro" id="IPR036396">
    <property type="entry name" value="Cyt_P450_sf"/>
</dbReference>
<comment type="caution">
    <text evidence="9">The sequence shown here is derived from an EMBL/GenBank/DDBJ whole genome shotgun (WGS) entry which is preliminary data.</text>
</comment>
<gene>
    <name evidence="9" type="ORF">OCU04_005018</name>
</gene>
<dbReference type="AlphaFoldDB" id="A0A9X0ANI5"/>
<dbReference type="PANTHER" id="PTHR24305">
    <property type="entry name" value="CYTOCHROME P450"/>
    <property type="match status" value="1"/>
</dbReference>
<keyword evidence="10" id="KW-1185">Reference proteome</keyword>
<dbReference type="OrthoDB" id="1470350at2759"/>
<dbReference type="Pfam" id="PF00067">
    <property type="entry name" value="p450"/>
    <property type="match status" value="1"/>
</dbReference>
<dbReference type="GO" id="GO:0020037">
    <property type="term" value="F:heme binding"/>
    <property type="evidence" value="ECO:0007669"/>
    <property type="project" value="InterPro"/>
</dbReference>
<keyword evidence="8" id="KW-1133">Transmembrane helix</keyword>
<dbReference type="PANTHER" id="PTHR24305:SF166">
    <property type="entry name" value="CYTOCHROME P450 12A4, MITOCHONDRIAL-RELATED"/>
    <property type="match status" value="1"/>
</dbReference>
<comment type="similarity">
    <text evidence="2 7">Belongs to the cytochrome P450 family.</text>
</comment>
<dbReference type="GO" id="GO:0005506">
    <property type="term" value="F:iron ion binding"/>
    <property type="evidence" value="ECO:0007669"/>
    <property type="project" value="InterPro"/>
</dbReference>
<keyword evidence="4 6" id="KW-0408">Iron</keyword>
<dbReference type="Gene3D" id="1.10.630.10">
    <property type="entry name" value="Cytochrome P450"/>
    <property type="match status" value="1"/>
</dbReference>
<keyword evidence="7" id="KW-0503">Monooxygenase</keyword>
<dbReference type="InterPro" id="IPR017972">
    <property type="entry name" value="Cyt_P450_CS"/>
</dbReference>
<keyword evidence="5" id="KW-0843">Virulence</keyword>
<evidence type="ECO:0008006" key="11">
    <source>
        <dbReference type="Google" id="ProtNLM"/>
    </source>
</evidence>
<dbReference type="InterPro" id="IPR001128">
    <property type="entry name" value="Cyt_P450"/>
</dbReference>
<keyword evidence="8" id="KW-0472">Membrane</keyword>
<protein>
    <recommendedName>
        <fullName evidence="11">Cytochrome P450</fullName>
    </recommendedName>
</protein>
<evidence type="ECO:0000256" key="7">
    <source>
        <dbReference type="RuleBase" id="RU000461"/>
    </source>
</evidence>
<dbReference type="Proteomes" id="UP001152300">
    <property type="component" value="Unassembled WGS sequence"/>
</dbReference>
<keyword evidence="3 6" id="KW-0479">Metal-binding</keyword>
<dbReference type="SUPFAM" id="SSF48264">
    <property type="entry name" value="Cytochrome P450"/>
    <property type="match status" value="1"/>
</dbReference>
<sequence>MNSSPSWNITNGHEPLPLMIEASDPLLFGKWVYYVGVPFVTTALWGVWNYVLRLLLLRRWYEKQGINFVDNCYAVVGAEMRVTKLQEENKSHDWLYMEKPTNLYGTLRGLTLQLYTTNANLCSELVGKTGKQVDRNTPALHSVGRLSPSAIPFQSMHKLRFKERKANLTKGTKDNKRLFDIVERQANLALDKFKVKNGSSMQMDVRTLLEHWTRCTSGEYVWGKDNIDRYLKVEEIDGQTRTLPFMVVLNQTFTELRFYSSRFWNRVCFPLAGLPLTKEARRLSRNINVLREVCTDMMNNPEDGTVAALLQEMNESQGMPEVYTLDDLITATFAGLDAVKSTVMGCLYHLLDPDNVYWRKAILEELNKLEEQEGDMDVKLMQAPILNSFMWESLRFEPPGSLINNAAVKDFELYYQGQTYKIKAGTRIVSSIHALHQHEESWRVIAGDMAPLTVFDPSRFLKYGDKLLGSSCFMPFGKGPRRCPGQAAGALMVKTFLKVFIQRDLKNCRTVYPENQTKDSSRFHVYSKATFDIVCDEELPENITTG</sequence>
<evidence type="ECO:0000256" key="4">
    <source>
        <dbReference type="ARBA" id="ARBA00023004"/>
    </source>
</evidence>
<dbReference type="GO" id="GO:0004497">
    <property type="term" value="F:monooxygenase activity"/>
    <property type="evidence" value="ECO:0007669"/>
    <property type="project" value="UniProtKB-KW"/>
</dbReference>
<feature type="binding site" description="axial binding residue" evidence="6">
    <location>
        <position position="483"/>
    </location>
    <ligand>
        <name>heme</name>
        <dbReference type="ChEBI" id="CHEBI:30413"/>
    </ligand>
    <ligandPart>
        <name>Fe</name>
        <dbReference type="ChEBI" id="CHEBI:18248"/>
    </ligandPart>
</feature>
<keyword evidence="6 7" id="KW-0349">Heme</keyword>
<dbReference type="InterPro" id="IPR050121">
    <property type="entry name" value="Cytochrome_P450_monoxygenase"/>
</dbReference>